<dbReference type="NCBIfam" id="TIGR02242">
    <property type="entry name" value="tail_TIGR02242"/>
    <property type="match status" value="1"/>
</dbReference>
<dbReference type="RefSeq" id="WP_323333546.1">
    <property type="nucleotide sequence ID" value="NZ_JAYFSI010000011.1"/>
</dbReference>
<sequence>MRAGIAELASPHPLIGLLPSIFADDSFAVRWTEGFDQVLAPVIGTVDCLGAYVDPLLAPEDFTRWLAGWFGVLLDENWSMAAQRAVIAEAVALYRMRGTMAGLRRHLELVVDGEVRIEESGGVSWSVRPRPEPPTDVEHWVRVIVTPAPRSPTSKAAVEAVIRAAKPVGVLHSVEVIEP</sequence>
<dbReference type="InterPro" id="IPR006521">
    <property type="entry name" value="Tail_protein_I"/>
</dbReference>
<evidence type="ECO:0000313" key="1">
    <source>
        <dbReference type="EMBL" id="MEA5365208.1"/>
    </source>
</evidence>
<dbReference type="Pfam" id="PF09684">
    <property type="entry name" value="Tail_P2_I"/>
    <property type="match status" value="1"/>
</dbReference>
<dbReference type="Proteomes" id="UP001304298">
    <property type="component" value="Unassembled WGS sequence"/>
</dbReference>
<dbReference type="InterPro" id="IPR011748">
    <property type="entry name" value="Unchr_phage_tail-like"/>
</dbReference>
<evidence type="ECO:0000313" key="2">
    <source>
        <dbReference type="Proteomes" id="UP001304298"/>
    </source>
</evidence>
<protein>
    <submittedName>
        <fullName evidence="1">Phage tail protein</fullName>
    </submittedName>
</protein>
<organism evidence="1 2">
    <name type="scientific">Amycolatopsis heterodermiae</name>
    <dbReference type="NCBI Taxonomy" id="3110235"/>
    <lineage>
        <taxon>Bacteria</taxon>
        <taxon>Bacillati</taxon>
        <taxon>Actinomycetota</taxon>
        <taxon>Actinomycetes</taxon>
        <taxon>Pseudonocardiales</taxon>
        <taxon>Pseudonocardiaceae</taxon>
        <taxon>Amycolatopsis</taxon>
    </lineage>
</organism>
<reference evidence="1 2" key="1">
    <citation type="submission" date="2023-12" db="EMBL/GenBank/DDBJ databases">
        <title>Amycolatopsis sp. V23-08.</title>
        <authorList>
            <person name="Somphong A."/>
        </authorList>
    </citation>
    <scope>NUCLEOTIDE SEQUENCE [LARGE SCALE GENOMIC DNA]</scope>
    <source>
        <strain evidence="1 2">V23-08</strain>
    </source>
</reference>
<proteinExistence type="predicted"/>
<comment type="caution">
    <text evidence="1">The sequence shown here is derived from an EMBL/GenBank/DDBJ whole genome shotgun (WGS) entry which is preliminary data.</text>
</comment>
<keyword evidence="2" id="KW-1185">Reference proteome</keyword>
<dbReference type="EMBL" id="JAYFSI010000011">
    <property type="protein sequence ID" value="MEA5365208.1"/>
    <property type="molecule type" value="Genomic_DNA"/>
</dbReference>
<accession>A0ABU5RGB2</accession>
<name>A0ABU5RGB2_9PSEU</name>
<gene>
    <name evidence="1" type="ORF">VA596_37150</name>
</gene>